<dbReference type="AlphaFoldDB" id="A0A377BC06"/>
<name>A0A377BC06_ECOLX</name>
<proteinExistence type="predicted"/>
<accession>A0A377BC06</accession>
<evidence type="ECO:0000313" key="1">
    <source>
        <dbReference type="EMBL" id="STL59152.1"/>
    </source>
</evidence>
<gene>
    <name evidence="1" type="ORF">NCTC9962_05116</name>
</gene>
<sequence>MEIIIRAALFTRTVWITKRLTSLNISTCPARVPTSTPVFIDVDAALIDDIFLEMMEYAEKNSRPVFHLNEFYQASRNLKKHDYYVIRHFVKHFGEDYGFYFDGKSQTDSIGLEKGFKNITQKDVIVEAMNNSDKPLTKPEMPIC</sequence>
<dbReference type="EMBL" id="UGED01000009">
    <property type="protein sequence ID" value="STL59152.1"/>
    <property type="molecule type" value="Genomic_DNA"/>
</dbReference>
<evidence type="ECO:0000313" key="2">
    <source>
        <dbReference type="Proteomes" id="UP000254052"/>
    </source>
</evidence>
<reference evidence="1 2" key="1">
    <citation type="submission" date="2018-06" db="EMBL/GenBank/DDBJ databases">
        <authorList>
            <consortium name="Pathogen Informatics"/>
            <person name="Doyle S."/>
        </authorList>
    </citation>
    <scope>NUCLEOTIDE SEQUENCE [LARGE SCALE GENOMIC DNA]</scope>
    <source>
        <strain evidence="1 2">NCTC9962</strain>
    </source>
</reference>
<protein>
    <submittedName>
        <fullName evidence="1">Uncharacterized protein</fullName>
    </submittedName>
</protein>
<dbReference type="Proteomes" id="UP000254052">
    <property type="component" value="Unassembled WGS sequence"/>
</dbReference>
<organism evidence="1 2">
    <name type="scientific">Escherichia coli</name>
    <dbReference type="NCBI Taxonomy" id="562"/>
    <lineage>
        <taxon>Bacteria</taxon>
        <taxon>Pseudomonadati</taxon>
        <taxon>Pseudomonadota</taxon>
        <taxon>Gammaproteobacteria</taxon>
        <taxon>Enterobacterales</taxon>
        <taxon>Enterobacteriaceae</taxon>
        <taxon>Escherichia</taxon>
    </lineage>
</organism>